<organism evidence="2 3">
    <name type="scientific">Araneus ventricosus</name>
    <name type="common">Orbweaver spider</name>
    <name type="synonym">Epeira ventricosa</name>
    <dbReference type="NCBI Taxonomy" id="182803"/>
    <lineage>
        <taxon>Eukaryota</taxon>
        <taxon>Metazoa</taxon>
        <taxon>Ecdysozoa</taxon>
        <taxon>Arthropoda</taxon>
        <taxon>Chelicerata</taxon>
        <taxon>Arachnida</taxon>
        <taxon>Araneae</taxon>
        <taxon>Araneomorphae</taxon>
        <taxon>Entelegynae</taxon>
        <taxon>Araneoidea</taxon>
        <taxon>Araneidae</taxon>
        <taxon>Araneus</taxon>
    </lineage>
</organism>
<keyword evidence="1" id="KW-0812">Transmembrane</keyword>
<evidence type="ECO:0000256" key="1">
    <source>
        <dbReference type="SAM" id="Phobius"/>
    </source>
</evidence>
<keyword evidence="3" id="KW-1185">Reference proteome</keyword>
<reference evidence="2 3" key="1">
    <citation type="journal article" date="2019" name="Sci. Rep.">
        <title>Orb-weaving spider Araneus ventricosus genome elucidates the spidroin gene catalogue.</title>
        <authorList>
            <person name="Kono N."/>
            <person name="Nakamura H."/>
            <person name="Ohtoshi R."/>
            <person name="Moran D.A.P."/>
            <person name="Shinohara A."/>
            <person name="Yoshida Y."/>
            <person name="Fujiwara M."/>
            <person name="Mori M."/>
            <person name="Tomita M."/>
            <person name="Arakawa K."/>
        </authorList>
    </citation>
    <scope>NUCLEOTIDE SEQUENCE [LARGE SCALE GENOMIC DNA]</scope>
</reference>
<dbReference type="EMBL" id="BGPR01003195">
    <property type="protein sequence ID" value="GBM84891.1"/>
    <property type="molecule type" value="Genomic_DNA"/>
</dbReference>
<keyword evidence="1" id="KW-1133">Transmembrane helix</keyword>
<name>A0A4Y2J3U5_ARAVE</name>
<sequence>MGICGPLQIGHQRLMHQPIPVIRDVVNITILPFVSSKEVIAHYLSDDFLFLCLRYPPEGPYGGHVIFQENFRVNRHFCFLWWKPSPLASLELMWLLVWFGIDGGGLYYIANKKIAAFK</sequence>
<proteinExistence type="predicted"/>
<keyword evidence="1" id="KW-0472">Membrane</keyword>
<protein>
    <submittedName>
        <fullName evidence="2">Uncharacterized protein</fullName>
    </submittedName>
</protein>
<accession>A0A4Y2J3U5</accession>
<dbReference type="Proteomes" id="UP000499080">
    <property type="component" value="Unassembled WGS sequence"/>
</dbReference>
<evidence type="ECO:0000313" key="2">
    <source>
        <dbReference type="EMBL" id="GBM84891.1"/>
    </source>
</evidence>
<feature type="transmembrane region" description="Helical" evidence="1">
    <location>
        <begin position="92"/>
        <end position="110"/>
    </location>
</feature>
<gene>
    <name evidence="2" type="ORF">AVEN_133227_1</name>
</gene>
<dbReference type="AlphaFoldDB" id="A0A4Y2J3U5"/>
<comment type="caution">
    <text evidence="2">The sequence shown here is derived from an EMBL/GenBank/DDBJ whole genome shotgun (WGS) entry which is preliminary data.</text>
</comment>
<evidence type="ECO:0000313" key="3">
    <source>
        <dbReference type="Proteomes" id="UP000499080"/>
    </source>
</evidence>